<dbReference type="InterPro" id="IPR029045">
    <property type="entry name" value="ClpP/crotonase-like_dom_sf"/>
</dbReference>
<dbReference type="Proteomes" id="UP000003111">
    <property type="component" value="Unassembled WGS sequence"/>
</dbReference>
<dbReference type="InterPro" id="IPR001753">
    <property type="entry name" value="Enoyl-CoA_hydra/iso"/>
</dbReference>
<dbReference type="HOGENOM" id="CLU_009834_7_2_11"/>
<sequence>MSDDQPVLLEVTDGVATVTLHRPERRNAWTVGMQAGYFGALQTCWEDPEVRAIVVTGAGGSFCPGADTAALTTYTETGTTNPLADEIEQPEWFPSTVPKPLVAAIEGPCAGVGLAQALMCDLRVAAPTARFSTAFARRGLPAMHGAEWLLERIVGAGVAHDLLLTGRTFDGAEAARHGVVTETADDPLARATAIARDLADHCSPQSMAQIKGRLWTTRERTLATAVAETDAIVDDFLASADFREGVASFMERRPPQFSGLEGPTRPATS</sequence>
<dbReference type="CDD" id="cd06558">
    <property type="entry name" value="crotonase-like"/>
    <property type="match status" value="1"/>
</dbReference>
<dbReference type="PANTHER" id="PTHR43459">
    <property type="entry name" value="ENOYL-COA HYDRATASE"/>
    <property type="match status" value="1"/>
</dbReference>
<dbReference type="EMBL" id="ACLF03000001">
    <property type="protein sequence ID" value="EFQ84825.1"/>
    <property type="molecule type" value="Genomic_DNA"/>
</dbReference>
<evidence type="ECO:0000313" key="2">
    <source>
        <dbReference type="Proteomes" id="UP000003111"/>
    </source>
</evidence>
<dbReference type="PANTHER" id="PTHR43459:SF1">
    <property type="entry name" value="EG:BACN32G11.4 PROTEIN"/>
    <property type="match status" value="1"/>
</dbReference>
<dbReference type="Pfam" id="PF00378">
    <property type="entry name" value="ECH_1"/>
    <property type="match status" value="1"/>
</dbReference>
<dbReference type="STRING" id="585531.HMPREF0063_10166"/>
<gene>
    <name evidence="1" type="ORF">HMPREF0063_10166</name>
</gene>
<dbReference type="OrthoDB" id="9777711at2"/>
<proteinExistence type="predicted"/>
<name>E2S809_9ACTN</name>
<evidence type="ECO:0000313" key="1">
    <source>
        <dbReference type="EMBL" id="EFQ84825.1"/>
    </source>
</evidence>
<organism evidence="1 2">
    <name type="scientific">Aeromicrobium marinum DSM 15272</name>
    <dbReference type="NCBI Taxonomy" id="585531"/>
    <lineage>
        <taxon>Bacteria</taxon>
        <taxon>Bacillati</taxon>
        <taxon>Actinomycetota</taxon>
        <taxon>Actinomycetes</taxon>
        <taxon>Propionibacteriales</taxon>
        <taxon>Nocardioidaceae</taxon>
        <taxon>Aeromicrobium</taxon>
    </lineage>
</organism>
<dbReference type="RefSeq" id="WP_007076733.1">
    <property type="nucleotide sequence ID" value="NZ_CM001024.1"/>
</dbReference>
<dbReference type="SUPFAM" id="SSF52096">
    <property type="entry name" value="ClpP/crotonase"/>
    <property type="match status" value="1"/>
</dbReference>
<keyword evidence="2" id="KW-1185">Reference proteome</keyword>
<dbReference type="AlphaFoldDB" id="E2S809"/>
<dbReference type="GO" id="GO:0016853">
    <property type="term" value="F:isomerase activity"/>
    <property type="evidence" value="ECO:0007669"/>
    <property type="project" value="UniProtKB-KW"/>
</dbReference>
<protein>
    <submittedName>
        <fullName evidence="1">Enoyl-CoA hydratase/isomerase family protein</fullName>
    </submittedName>
</protein>
<dbReference type="Gene3D" id="3.90.226.10">
    <property type="entry name" value="2-enoyl-CoA Hydratase, Chain A, domain 1"/>
    <property type="match status" value="1"/>
</dbReference>
<reference evidence="1" key="1">
    <citation type="submission" date="2010-08" db="EMBL/GenBank/DDBJ databases">
        <authorList>
            <person name="Muzny D."/>
            <person name="Qin X."/>
            <person name="Buhay C."/>
            <person name="Dugan-Rocha S."/>
            <person name="Ding Y."/>
            <person name="Chen G."/>
            <person name="Hawes A."/>
            <person name="Holder M."/>
            <person name="Jhangiani S."/>
            <person name="Johnson A."/>
            <person name="Khan Z."/>
            <person name="Li Z."/>
            <person name="Liu W."/>
            <person name="Liu X."/>
            <person name="Perez L."/>
            <person name="Shen H."/>
            <person name="Wang Q."/>
            <person name="Watt J."/>
            <person name="Xi L."/>
            <person name="Xin Y."/>
            <person name="Zhou J."/>
            <person name="Deng J."/>
            <person name="Jiang H."/>
            <person name="Liu Y."/>
            <person name="Qu J."/>
            <person name="Song X.-Z."/>
            <person name="Zhang L."/>
            <person name="Villasana D."/>
            <person name="Johnson A."/>
            <person name="Liu J."/>
            <person name="Liyanage D."/>
            <person name="Lorensuhewa L."/>
            <person name="Robinson T."/>
            <person name="Song A."/>
            <person name="Song B.-B."/>
            <person name="Dinh H."/>
            <person name="Thornton R."/>
            <person name="Coyle M."/>
            <person name="Francisco L."/>
            <person name="Jackson L."/>
            <person name="Javaid M."/>
            <person name="Korchina V."/>
            <person name="Kovar C."/>
            <person name="Mata R."/>
            <person name="Mathew T."/>
            <person name="Ngo R."/>
            <person name="Nguyen L."/>
            <person name="Nguyen N."/>
            <person name="Okwuonu G."/>
            <person name="Ongeri F."/>
            <person name="Pham C."/>
            <person name="Simmons D."/>
            <person name="Wilczek-Boney K."/>
            <person name="Hale W."/>
            <person name="Jakkamsetti A."/>
            <person name="Pham P."/>
            <person name="Ruth R."/>
            <person name="San Lucas F."/>
            <person name="Warren J."/>
            <person name="Zhang J."/>
            <person name="Zhao Z."/>
            <person name="Zhou C."/>
            <person name="Zhu D."/>
            <person name="Lee S."/>
            <person name="Bess C."/>
            <person name="Blankenburg K."/>
            <person name="Forbes L."/>
            <person name="Fu Q."/>
            <person name="Gubbala S."/>
            <person name="Hirani K."/>
            <person name="Jayaseelan J.C."/>
            <person name="Lara F."/>
            <person name="Munidasa M."/>
            <person name="Palculict T."/>
            <person name="Patil S."/>
            <person name="Pu L.-L."/>
            <person name="Saada N."/>
            <person name="Tang L."/>
            <person name="Weissenberger G."/>
            <person name="Zhu Y."/>
            <person name="Hemphill L."/>
            <person name="Shang Y."/>
            <person name="Youmans B."/>
            <person name="Ayvaz T."/>
            <person name="Ross M."/>
            <person name="Santibanez J."/>
            <person name="Aqrawi P."/>
            <person name="Gross S."/>
            <person name="Joshi V."/>
            <person name="Fowler G."/>
            <person name="Nazareth L."/>
            <person name="Reid J."/>
            <person name="Worley K."/>
            <person name="Petrosino J."/>
            <person name="Highlander S."/>
            <person name="Gibbs R."/>
        </authorList>
    </citation>
    <scope>NUCLEOTIDE SEQUENCE [LARGE SCALE GENOMIC DNA]</scope>
    <source>
        <strain evidence="1">DSM 15272</strain>
    </source>
</reference>
<dbReference type="eggNOG" id="COG1024">
    <property type="taxonomic scope" value="Bacteria"/>
</dbReference>
<comment type="caution">
    <text evidence="1">The sequence shown here is derived from an EMBL/GenBank/DDBJ whole genome shotgun (WGS) entry which is preliminary data.</text>
</comment>
<accession>E2S809</accession>